<keyword evidence="5" id="KW-0256">Endoplasmic reticulum</keyword>
<dbReference type="InterPro" id="IPR016696">
    <property type="entry name" value="TRAPP-I_su5"/>
</dbReference>
<dbReference type="FunFam" id="3.30.1380.20:FF:000002">
    <property type="entry name" value="Trafficking protein particle complex subunit"/>
    <property type="match status" value="1"/>
</dbReference>
<dbReference type="OrthoDB" id="10254842at2759"/>
<name>A0A5N5QRC4_9AGAM</name>
<evidence type="ECO:0000256" key="1">
    <source>
        <dbReference type="ARBA" id="ARBA00004240"/>
    </source>
</evidence>
<dbReference type="CDD" id="cd14943">
    <property type="entry name" value="TRAPPC5_Trs31"/>
    <property type="match status" value="1"/>
</dbReference>
<dbReference type="PANTHER" id="PTHR20902">
    <property type="entry name" value="41-2 PROTEIN ANTIGEN-RELATED"/>
    <property type="match status" value="1"/>
</dbReference>
<dbReference type="GO" id="GO:0006888">
    <property type="term" value="P:endoplasmic reticulum to Golgi vesicle-mediated transport"/>
    <property type="evidence" value="ECO:0007669"/>
    <property type="project" value="TreeGrafter"/>
</dbReference>
<dbReference type="GO" id="GO:1990071">
    <property type="term" value="C:TRAPPII protein complex"/>
    <property type="evidence" value="ECO:0007669"/>
    <property type="project" value="TreeGrafter"/>
</dbReference>
<evidence type="ECO:0000256" key="3">
    <source>
        <dbReference type="ARBA" id="ARBA00006218"/>
    </source>
</evidence>
<comment type="subcellular location">
    <subcellularLocation>
        <location evidence="1">Endoplasmic reticulum</location>
    </subcellularLocation>
    <subcellularLocation>
        <location evidence="2">Golgi apparatus</location>
    </subcellularLocation>
</comment>
<feature type="compositionally biased region" description="Polar residues" evidence="8">
    <location>
        <begin position="30"/>
        <end position="45"/>
    </location>
</feature>
<dbReference type="SUPFAM" id="SSF53335">
    <property type="entry name" value="S-adenosyl-L-methionine-dependent methyltransferases"/>
    <property type="match status" value="1"/>
</dbReference>
<evidence type="ECO:0000256" key="5">
    <source>
        <dbReference type="ARBA" id="ARBA00022824"/>
    </source>
</evidence>
<evidence type="ECO:0000256" key="8">
    <source>
        <dbReference type="SAM" id="MobiDB-lite"/>
    </source>
</evidence>
<evidence type="ECO:0000256" key="2">
    <source>
        <dbReference type="ARBA" id="ARBA00004555"/>
    </source>
</evidence>
<evidence type="ECO:0000256" key="4">
    <source>
        <dbReference type="ARBA" id="ARBA00022448"/>
    </source>
</evidence>
<dbReference type="GO" id="GO:0005783">
    <property type="term" value="C:endoplasmic reticulum"/>
    <property type="evidence" value="ECO:0007669"/>
    <property type="project" value="UniProtKB-SubCell"/>
</dbReference>
<dbReference type="GO" id="GO:1990072">
    <property type="term" value="C:TRAPPIII protein complex"/>
    <property type="evidence" value="ECO:0007669"/>
    <property type="project" value="TreeGrafter"/>
</dbReference>
<evidence type="ECO:0000313" key="9">
    <source>
        <dbReference type="EMBL" id="KAB5594295.1"/>
    </source>
</evidence>
<feature type="region of interest" description="Disordered" evidence="8">
    <location>
        <begin position="30"/>
        <end position="49"/>
    </location>
</feature>
<dbReference type="GO" id="GO:1990070">
    <property type="term" value="C:TRAPPI protein complex"/>
    <property type="evidence" value="ECO:0007669"/>
    <property type="project" value="TreeGrafter"/>
</dbReference>
<comment type="similarity">
    <text evidence="3">Belongs to the TRAPP small subunits family. BET3 subfamily.</text>
</comment>
<dbReference type="SUPFAM" id="SSF111126">
    <property type="entry name" value="Ligand-binding domain in the NO signalling and Golgi transport"/>
    <property type="match status" value="1"/>
</dbReference>
<sequence length="622" mass="68400">MTYPLQNPRASSIFGPGSASELQSPSVATTSSRFSVAPTTSQQRIGSGGSIYDRSLNKTRLSEVSASAFAFLFSEIVQYTQKRVSGIGDLERRLGTLGYRIGTRVLELMVWRTEGNAKAPKREIRFLPALMAIHSQVWKACFGKPADGIEKSVEKEDEYMIIDNDPPITRYISIPKDMDQLSCSALTAGIVEAVLDGLGFVGGQLLALSVALTLRFQPARVTAHSVPMPNLPHRTLILIKLDHASAKSWSSLVDHHLSMTGFQMARIFELLPTDNISVVSWIVGIGTVAVTFLLYSRQTRHVCGSSVRPETAEPYGNYLGSLNETANADRAKTEWLNMGYWENTVEFPEACEGRCGGAVESRCPLNQGLQALALKLVEAGNTTDVGHATGESLLLHLAHPKVPRPSSLFGVTSLKFQHERAVERVLSASYQTTIHVQLYLGDAVFRSPSGLLSVDAESRVQTMCHPLEPYTADHATPTHPLYTSIIALDCAYHFCTRGRFLEQSIKSLAPGGSIALADMCAADSMPSLVTRVLRRVYCVLFSIPPENLVTMEEYKNTMERTGYRDVVVQDISLSVFPGFIAFLKSRGVGFWLFGWMIDVWWRGCGAKFIVACGQRGEKFTEN</sequence>
<dbReference type="InterPro" id="IPR024096">
    <property type="entry name" value="NO_sig/Golgi_transp_ligand-bd"/>
</dbReference>
<dbReference type="PANTHER" id="PTHR20902:SF0">
    <property type="entry name" value="TRAFFICKING PROTEIN PARTICLE COMPLEX SUBUNIT 5"/>
    <property type="match status" value="1"/>
</dbReference>
<proteinExistence type="inferred from homology"/>
<comment type="caution">
    <text evidence="9">The sequence shown here is derived from an EMBL/GenBank/DDBJ whole genome shotgun (WGS) entry which is preliminary data.</text>
</comment>
<keyword evidence="6" id="KW-0931">ER-Golgi transport</keyword>
<dbReference type="Gene3D" id="3.40.50.150">
    <property type="entry name" value="Vaccinia Virus protein VP39"/>
    <property type="match status" value="1"/>
</dbReference>
<dbReference type="Gene3D" id="3.30.1380.20">
    <property type="entry name" value="Trafficking protein particle complex subunit 3"/>
    <property type="match status" value="1"/>
</dbReference>
<keyword evidence="4" id="KW-0813">Transport</keyword>
<protein>
    <submittedName>
        <fullName evidence="9">TRAPP domain-containing protein</fullName>
    </submittedName>
</protein>
<dbReference type="Pfam" id="PF04051">
    <property type="entry name" value="TRAPP"/>
    <property type="match status" value="1"/>
</dbReference>
<organism evidence="9 10">
    <name type="scientific">Ceratobasidium theobromae</name>
    <dbReference type="NCBI Taxonomy" id="1582974"/>
    <lineage>
        <taxon>Eukaryota</taxon>
        <taxon>Fungi</taxon>
        <taxon>Dikarya</taxon>
        <taxon>Basidiomycota</taxon>
        <taxon>Agaricomycotina</taxon>
        <taxon>Agaricomycetes</taxon>
        <taxon>Cantharellales</taxon>
        <taxon>Ceratobasidiaceae</taxon>
        <taxon>Ceratobasidium</taxon>
    </lineage>
</organism>
<dbReference type="Proteomes" id="UP000383932">
    <property type="component" value="Unassembled WGS sequence"/>
</dbReference>
<keyword evidence="7" id="KW-0333">Golgi apparatus</keyword>
<evidence type="ECO:0000256" key="6">
    <source>
        <dbReference type="ARBA" id="ARBA00022892"/>
    </source>
</evidence>
<keyword evidence="10" id="KW-1185">Reference proteome</keyword>
<reference evidence="9 10" key="1">
    <citation type="journal article" date="2019" name="Fungal Biol. Biotechnol.">
        <title>Draft genome sequence of fastidious pathogen Ceratobasidium theobromae, which causes vascular-streak dieback in Theobroma cacao.</title>
        <authorList>
            <person name="Ali S.S."/>
            <person name="Asman A."/>
            <person name="Shao J."/>
            <person name="Firmansyah A.P."/>
            <person name="Susilo A.W."/>
            <person name="Rosmana A."/>
            <person name="McMahon P."/>
            <person name="Junaid M."/>
            <person name="Guest D."/>
            <person name="Kheng T.Y."/>
            <person name="Meinhardt L.W."/>
            <person name="Bailey B.A."/>
        </authorList>
    </citation>
    <scope>NUCLEOTIDE SEQUENCE [LARGE SCALE GENOMIC DNA]</scope>
    <source>
        <strain evidence="9 10">CT2</strain>
    </source>
</reference>
<dbReference type="AlphaFoldDB" id="A0A5N5QRC4"/>
<dbReference type="InterPro" id="IPR007194">
    <property type="entry name" value="TRAPP_component"/>
</dbReference>
<accession>A0A5N5QRC4</accession>
<dbReference type="InterPro" id="IPR029063">
    <property type="entry name" value="SAM-dependent_MTases_sf"/>
</dbReference>
<evidence type="ECO:0000256" key="7">
    <source>
        <dbReference type="ARBA" id="ARBA00023034"/>
    </source>
</evidence>
<dbReference type="EMBL" id="SSOP01000022">
    <property type="protein sequence ID" value="KAB5594295.1"/>
    <property type="molecule type" value="Genomic_DNA"/>
</dbReference>
<evidence type="ECO:0000313" key="10">
    <source>
        <dbReference type="Proteomes" id="UP000383932"/>
    </source>
</evidence>
<gene>
    <name evidence="9" type="ORF">CTheo_2225</name>
</gene>